<evidence type="ECO:0000313" key="4">
    <source>
        <dbReference type="WBParaSite" id="HCON_00151240-00001"/>
    </source>
</evidence>
<keyword evidence="1" id="KW-0547">Nucleotide-binding</keyword>
<dbReference type="Pfam" id="PF00069">
    <property type="entry name" value="Pkinase"/>
    <property type="match status" value="1"/>
</dbReference>
<organism evidence="3 4">
    <name type="scientific">Haemonchus contortus</name>
    <name type="common">Barber pole worm</name>
    <dbReference type="NCBI Taxonomy" id="6289"/>
    <lineage>
        <taxon>Eukaryota</taxon>
        <taxon>Metazoa</taxon>
        <taxon>Ecdysozoa</taxon>
        <taxon>Nematoda</taxon>
        <taxon>Chromadorea</taxon>
        <taxon>Rhabditida</taxon>
        <taxon>Rhabditina</taxon>
        <taxon>Rhabditomorpha</taxon>
        <taxon>Strongyloidea</taxon>
        <taxon>Trichostrongylidae</taxon>
        <taxon>Haemonchus</taxon>
    </lineage>
</organism>
<dbReference type="Gene3D" id="1.10.510.10">
    <property type="entry name" value="Transferase(Phosphotransferase) domain 1"/>
    <property type="match status" value="1"/>
</dbReference>
<accession>A0A7I4YZ66</accession>
<sequence>MAKGRTLSKGKVVGGRWKILKRIGEGAFGAVYKVEDIDSGELAALKVEWGQGQRSVLRLEAMILRRLEGKAYFAQLLQTGKKTTYSYIVMTLLGESLDTILKKVGRVCTVSTQIRIGINTLFEIKQLHDVGFVHRDIKPGNMALGCSGTPQHRFIHIFDFGLAREYIVVDRDGRTKMRRPRPRAHFRGTIRYCSANAQERGEQGRPDDLWCLLYLLVELRGPLPWTHIRDRNRVLRTKREVEMDRLLANCPVELLAFAEHLSSLNYYIRPNYLLLYHLLEKVLIAGNIKFTDPYDWEQDAIAKITSEETASELITSTRSLPTEMPSRLNKLTSEIDPDHPFAPDFFATNPLGF</sequence>
<dbReference type="InterPro" id="IPR017441">
    <property type="entry name" value="Protein_kinase_ATP_BS"/>
</dbReference>
<dbReference type="AlphaFoldDB" id="A0A7I4YZ66"/>
<dbReference type="PANTHER" id="PTHR11909">
    <property type="entry name" value="CASEIN KINASE-RELATED"/>
    <property type="match status" value="1"/>
</dbReference>
<proteinExistence type="predicted"/>
<dbReference type="WBParaSite" id="HCON_00151240-00001">
    <property type="protein sequence ID" value="HCON_00151240-00001"/>
    <property type="gene ID" value="HCON_00151240"/>
</dbReference>
<evidence type="ECO:0000313" key="3">
    <source>
        <dbReference type="Proteomes" id="UP000025227"/>
    </source>
</evidence>
<dbReference type="Proteomes" id="UP000025227">
    <property type="component" value="Unplaced"/>
</dbReference>
<reference evidence="4" key="1">
    <citation type="submission" date="2020-12" db="UniProtKB">
        <authorList>
            <consortium name="WormBaseParasite"/>
        </authorList>
    </citation>
    <scope>IDENTIFICATION</scope>
    <source>
        <strain evidence="4">MHco3</strain>
    </source>
</reference>
<dbReference type="GO" id="GO:0005524">
    <property type="term" value="F:ATP binding"/>
    <property type="evidence" value="ECO:0007669"/>
    <property type="project" value="UniProtKB-UniRule"/>
</dbReference>
<evidence type="ECO:0000259" key="2">
    <source>
        <dbReference type="PROSITE" id="PS50011"/>
    </source>
</evidence>
<dbReference type="SUPFAM" id="SSF56112">
    <property type="entry name" value="Protein kinase-like (PK-like)"/>
    <property type="match status" value="1"/>
</dbReference>
<keyword evidence="1" id="KW-0067">ATP-binding</keyword>
<name>A0A7I4YZ66_HAECO</name>
<dbReference type="GO" id="GO:0004672">
    <property type="term" value="F:protein kinase activity"/>
    <property type="evidence" value="ECO:0007669"/>
    <property type="project" value="InterPro"/>
</dbReference>
<dbReference type="OMA" id="DPDYDYM"/>
<evidence type="ECO:0000256" key="1">
    <source>
        <dbReference type="PROSITE-ProRule" id="PRU10141"/>
    </source>
</evidence>
<dbReference type="OrthoDB" id="5979581at2759"/>
<dbReference type="PROSITE" id="PS50011">
    <property type="entry name" value="PROTEIN_KINASE_DOM"/>
    <property type="match status" value="1"/>
</dbReference>
<dbReference type="PROSITE" id="PS00107">
    <property type="entry name" value="PROTEIN_KINASE_ATP"/>
    <property type="match status" value="1"/>
</dbReference>
<feature type="binding site" evidence="1">
    <location>
        <position position="46"/>
    </location>
    <ligand>
        <name>ATP</name>
        <dbReference type="ChEBI" id="CHEBI:30616"/>
    </ligand>
</feature>
<keyword evidence="3" id="KW-1185">Reference proteome</keyword>
<feature type="domain" description="Protein kinase" evidence="2">
    <location>
        <begin position="17"/>
        <end position="283"/>
    </location>
</feature>
<dbReference type="InterPro" id="IPR000719">
    <property type="entry name" value="Prot_kinase_dom"/>
</dbReference>
<dbReference type="InterPro" id="IPR011009">
    <property type="entry name" value="Kinase-like_dom_sf"/>
</dbReference>
<dbReference type="SMART" id="SM00220">
    <property type="entry name" value="S_TKc"/>
    <property type="match status" value="1"/>
</dbReference>
<dbReference type="InterPro" id="IPR050235">
    <property type="entry name" value="CK1_Ser-Thr_kinase"/>
</dbReference>
<protein>
    <submittedName>
        <fullName evidence="4">Protein kinase domain-containing protein</fullName>
    </submittedName>
</protein>